<evidence type="ECO:0000256" key="2">
    <source>
        <dbReference type="ARBA" id="ARBA00009387"/>
    </source>
</evidence>
<evidence type="ECO:0000256" key="3">
    <source>
        <dbReference type="SAM" id="MobiDB-lite"/>
    </source>
</evidence>
<keyword evidence="4" id="KW-0732">Signal</keyword>
<dbReference type="InterPro" id="IPR007730">
    <property type="entry name" value="SPOR-like_dom"/>
</dbReference>
<dbReference type="SUPFAM" id="SSF53955">
    <property type="entry name" value="Lysozyme-like"/>
    <property type="match status" value="1"/>
</dbReference>
<dbReference type="Pfam" id="PF05036">
    <property type="entry name" value="SPOR"/>
    <property type="match status" value="1"/>
</dbReference>
<feature type="chain" id="PRO_5046068815" evidence="4">
    <location>
        <begin position="27"/>
        <end position="533"/>
    </location>
</feature>
<protein>
    <submittedName>
        <fullName evidence="6">Transglycosylase SLT domain-containing protein</fullName>
    </submittedName>
</protein>
<gene>
    <name evidence="6" type="ORF">IBL26_21365</name>
</gene>
<dbReference type="InterPro" id="IPR023346">
    <property type="entry name" value="Lysozyme-like_dom_sf"/>
</dbReference>
<evidence type="ECO:0000313" key="6">
    <source>
        <dbReference type="EMBL" id="MBC9209410.1"/>
    </source>
</evidence>
<feature type="compositionally biased region" description="Low complexity" evidence="3">
    <location>
        <begin position="391"/>
        <end position="402"/>
    </location>
</feature>
<dbReference type="InterPro" id="IPR008258">
    <property type="entry name" value="Transglycosylase_SLT_dom_1"/>
</dbReference>
<dbReference type="Gene3D" id="1.10.530.10">
    <property type="match status" value="1"/>
</dbReference>
<dbReference type="PANTHER" id="PTHR37423">
    <property type="entry name" value="SOLUBLE LYTIC MUREIN TRANSGLYCOSYLASE-RELATED"/>
    <property type="match status" value="1"/>
</dbReference>
<accession>A0ABR7RTE0</accession>
<dbReference type="CDD" id="cd00254">
    <property type="entry name" value="LT-like"/>
    <property type="match status" value="1"/>
</dbReference>
<dbReference type="PANTHER" id="PTHR37423:SF2">
    <property type="entry name" value="MEMBRANE-BOUND LYTIC MUREIN TRANSGLYCOSYLASE C"/>
    <property type="match status" value="1"/>
</dbReference>
<feature type="region of interest" description="Disordered" evidence="3">
    <location>
        <begin position="391"/>
        <end position="410"/>
    </location>
</feature>
<comment type="caution">
    <text evidence="6">The sequence shown here is derived from an EMBL/GenBank/DDBJ whole genome shotgun (WGS) entry which is preliminary data.</text>
</comment>
<evidence type="ECO:0000256" key="1">
    <source>
        <dbReference type="ARBA" id="ARBA00007734"/>
    </source>
</evidence>
<dbReference type="PROSITE" id="PS51257">
    <property type="entry name" value="PROKAR_LIPOPROTEIN"/>
    <property type="match status" value="1"/>
</dbReference>
<sequence>MTPFQFRPARSRVQACAALGVLTLLAACGSSGSQQGRPVTAQAAAEAAAHPQPATYDPPGPASDPWGPYIKEASRRFDVPERWIREVMRQESGGRVGARSPVGAMGLMQVMPGTYAELRSRYGLGDDPYHPWNSLMAGTAYVREMYELYGSPAFLAAYNAGPRRLEDYLWSSRGLPAETRNYVARIGPRIVDAHPNRRAAPEVYAAAEIPLNIPAGPRRGDTATMLALREQRNAVDPGIRVASLPAGPITRMEPIPDGSTYASTPAPAPVQIASLSGPVTRMEPIPDGSTYASSGPVTRMDPIPDGSTYASAASSGTVVRMEPIPDGSTYASSPAPLPEPAPAAPVMMASLPVPPPSAPVPSMVGSALAARPSAQQGGAASTLASLRANAAPATEPARAPAPVFAEAPSRPRGFSLVGTAQAGTLGGNVLRLPGQGGAAARPAPTPVAMPAATTGQWAVQVGAFASANLARTASDQARDQIGRAGKPAVESVASGRSTLYRARVTGLSRDAAQSACEKLRTRGACIIVSPDAQ</sequence>
<name>A0ABR7RTE0_9PROT</name>
<organism evidence="6 7">
    <name type="scientific">Teichococcus aerophilus</name>
    <dbReference type="NCBI Taxonomy" id="1224513"/>
    <lineage>
        <taxon>Bacteria</taxon>
        <taxon>Pseudomonadati</taxon>
        <taxon>Pseudomonadota</taxon>
        <taxon>Alphaproteobacteria</taxon>
        <taxon>Acetobacterales</taxon>
        <taxon>Roseomonadaceae</taxon>
        <taxon>Roseomonas</taxon>
    </lineage>
</organism>
<feature type="compositionally biased region" description="Low complexity" evidence="3">
    <location>
        <begin position="41"/>
        <end position="54"/>
    </location>
</feature>
<evidence type="ECO:0000256" key="4">
    <source>
        <dbReference type="SAM" id="SignalP"/>
    </source>
</evidence>
<keyword evidence="7" id="KW-1185">Reference proteome</keyword>
<evidence type="ECO:0000313" key="7">
    <source>
        <dbReference type="Proteomes" id="UP000626026"/>
    </source>
</evidence>
<comment type="similarity">
    <text evidence="2">Belongs to the virb1 family.</text>
</comment>
<feature type="domain" description="SPOR" evidence="5">
    <location>
        <begin position="451"/>
        <end position="533"/>
    </location>
</feature>
<evidence type="ECO:0000259" key="5">
    <source>
        <dbReference type="PROSITE" id="PS51724"/>
    </source>
</evidence>
<dbReference type="Pfam" id="PF01464">
    <property type="entry name" value="SLT"/>
    <property type="match status" value="1"/>
</dbReference>
<feature type="region of interest" description="Disordered" evidence="3">
    <location>
        <begin position="33"/>
        <end position="67"/>
    </location>
</feature>
<feature type="signal peptide" evidence="4">
    <location>
        <begin position="1"/>
        <end position="26"/>
    </location>
</feature>
<dbReference type="Gene3D" id="3.30.70.1070">
    <property type="entry name" value="Sporulation related repeat"/>
    <property type="match status" value="1"/>
</dbReference>
<comment type="similarity">
    <text evidence="1">Belongs to the transglycosylase Slt family.</text>
</comment>
<dbReference type="Proteomes" id="UP000626026">
    <property type="component" value="Unassembled WGS sequence"/>
</dbReference>
<dbReference type="EMBL" id="JACTVA010000054">
    <property type="protein sequence ID" value="MBC9209410.1"/>
    <property type="molecule type" value="Genomic_DNA"/>
</dbReference>
<dbReference type="InterPro" id="IPR036680">
    <property type="entry name" value="SPOR-like_sf"/>
</dbReference>
<dbReference type="PROSITE" id="PS51724">
    <property type="entry name" value="SPOR"/>
    <property type="match status" value="1"/>
</dbReference>
<reference evidence="6 7" key="1">
    <citation type="journal article" date="2013" name="Int. J. Syst. Evol. Microbiol.">
        <title>Roseomonas aerophila sp. nov., isolated from air.</title>
        <authorList>
            <person name="Kim S.J."/>
            <person name="Weon H.Y."/>
            <person name="Ahn J.H."/>
            <person name="Hong S.B."/>
            <person name="Seok S.J."/>
            <person name="Whang K.S."/>
            <person name="Kwon S.W."/>
        </authorList>
    </citation>
    <scope>NUCLEOTIDE SEQUENCE [LARGE SCALE GENOMIC DNA]</scope>
    <source>
        <strain evidence="6 7">NBRC 108923</strain>
    </source>
</reference>
<proteinExistence type="inferred from homology"/>